<proteinExistence type="inferred from homology"/>
<name>A0A226BVF0_9FIRM</name>
<dbReference type="InterPro" id="IPR000878">
    <property type="entry name" value="4pyrrol_Mease"/>
</dbReference>
<dbReference type="PANTHER" id="PTHR43467">
    <property type="entry name" value="COBALT-PRECORRIN-2 C(20)-METHYLTRANSFERASE"/>
    <property type="match status" value="1"/>
</dbReference>
<dbReference type="AlphaFoldDB" id="A0A226BVF0"/>
<keyword evidence="5 9" id="KW-0808">Transferase</keyword>
<reference evidence="9 10" key="1">
    <citation type="submission" date="2017-06" db="EMBL/GenBank/DDBJ databases">
        <title>Draft Genome Sequence of Natranaerobius trueperi halophilic, alkalithermophilic bacteria from soda lakes.</title>
        <authorList>
            <person name="Zhao B."/>
        </authorList>
    </citation>
    <scope>NUCLEOTIDE SEQUENCE [LARGE SCALE GENOMIC DNA]</scope>
    <source>
        <strain evidence="9 10">DSM 18760</strain>
    </source>
</reference>
<evidence type="ECO:0000256" key="3">
    <source>
        <dbReference type="ARBA" id="ARBA00022573"/>
    </source>
</evidence>
<dbReference type="InterPro" id="IPR014777">
    <property type="entry name" value="4pyrrole_Mease_sub1"/>
</dbReference>
<evidence type="ECO:0000256" key="6">
    <source>
        <dbReference type="ARBA" id="ARBA00022691"/>
    </source>
</evidence>
<keyword evidence="10" id="KW-1185">Reference proteome</keyword>
<comment type="caution">
    <text evidence="9">The sequence shown here is derived from an EMBL/GenBank/DDBJ whole genome shotgun (WGS) entry which is preliminary data.</text>
</comment>
<dbReference type="PANTHER" id="PTHR43467:SF2">
    <property type="entry name" value="COBALT-PRECORRIN-2 C(20)-METHYLTRANSFERASE"/>
    <property type="match status" value="1"/>
</dbReference>
<evidence type="ECO:0000256" key="4">
    <source>
        <dbReference type="ARBA" id="ARBA00022603"/>
    </source>
</evidence>
<dbReference type="CDD" id="cd11645">
    <property type="entry name" value="Precorrin_2_C20_MT"/>
    <property type="match status" value="1"/>
</dbReference>
<dbReference type="SUPFAM" id="SSF53790">
    <property type="entry name" value="Tetrapyrrole methylase"/>
    <property type="match status" value="1"/>
</dbReference>
<dbReference type="EMBL" id="NIQC01000031">
    <property type="protein sequence ID" value="OWZ82976.1"/>
    <property type="molecule type" value="Genomic_DNA"/>
</dbReference>
<evidence type="ECO:0000313" key="10">
    <source>
        <dbReference type="Proteomes" id="UP000214588"/>
    </source>
</evidence>
<dbReference type="InterPro" id="IPR035996">
    <property type="entry name" value="4pyrrol_Methylase_sf"/>
</dbReference>
<dbReference type="Proteomes" id="UP000214588">
    <property type="component" value="Unassembled WGS sequence"/>
</dbReference>
<protein>
    <submittedName>
        <fullName evidence="9">Precorrin-2 C(20)-methyltransferase</fullName>
    </submittedName>
</protein>
<keyword evidence="3" id="KW-0169">Cobalamin biosynthesis</keyword>
<evidence type="ECO:0000256" key="5">
    <source>
        <dbReference type="ARBA" id="ARBA00022679"/>
    </source>
</evidence>
<evidence type="ECO:0000256" key="1">
    <source>
        <dbReference type="ARBA" id="ARBA00004953"/>
    </source>
</evidence>
<dbReference type="NCBIfam" id="TIGR01467">
    <property type="entry name" value="cobI_cbiL"/>
    <property type="match status" value="1"/>
</dbReference>
<dbReference type="RefSeq" id="WP_089024324.1">
    <property type="nucleotide sequence ID" value="NZ_NIQC01000031.1"/>
</dbReference>
<dbReference type="InterPro" id="IPR006364">
    <property type="entry name" value="CobI/CbiL/CobIJ_dom"/>
</dbReference>
<dbReference type="Gene3D" id="3.40.1010.10">
    <property type="entry name" value="Cobalt-precorrin-4 Transmethylase, Domain 1"/>
    <property type="match status" value="1"/>
</dbReference>
<dbReference type="UniPathway" id="UPA00148"/>
<dbReference type="GO" id="GO:0030788">
    <property type="term" value="F:precorrin-2 C20-methyltransferase activity"/>
    <property type="evidence" value="ECO:0007669"/>
    <property type="project" value="InterPro"/>
</dbReference>
<keyword evidence="4 9" id="KW-0489">Methyltransferase</keyword>
<evidence type="ECO:0000259" key="8">
    <source>
        <dbReference type="Pfam" id="PF00590"/>
    </source>
</evidence>
<keyword evidence="6" id="KW-0949">S-adenosyl-L-methionine</keyword>
<sequence>MNNRGELYGIGVGPGDPELLTIKAFKLLKNSDVIIAPKSSPKKSSLALDVVKRAFIEWGASLPKVDNITFPMTTVQNKKKINKEIEDKILNNLNHGLNLSFITLGDPFLYSTYRRLTSKIAEYKNIKVKHIPGIYSFSAISARLGKELTWGNDRLAIIPVEKNKNYLQELKNFETVVFLKVTSDLHGLINQLKEAKRLQDAILVEKVGMEDEKIYYELDKLDNINYLSTIIVFKNQTMSR</sequence>
<accession>A0A226BVF0</accession>
<dbReference type="OrthoDB" id="9804789at2"/>
<dbReference type="GO" id="GO:0009236">
    <property type="term" value="P:cobalamin biosynthetic process"/>
    <property type="evidence" value="ECO:0007669"/>
    <property type="project" value="UniProtKB-UniRule"/>
</dbReference>
<comment type="similarity">
    <text evidence="2 7">Belongs to the precorrin methyltransferase family.</text>
</comment>
<gene>
    <name evidence="9" type="primary">cobI</name>
    <name evidence="9" type="ORF">CDO51_11115</name>
</gene>
<evidence type="ECO:0000313" key="9">
    <source>
        <dbReference type="EMBL" id="OWZ82976.1"/>
    </source>
</evidence>
<feature type="domain" description="Tetrapyrrole methylase" evidence="8">
    <location>
        <begin position="7"/>
        <end position="215"/>
    </location>
</feature>
<comment type="pathway">
    <text evidence="1">Cofactor biosynthesis; adenosylcobalamin biosynthesis.</text>
</comment>
<evidence type="ECO:0000256" key="7">
    <source>
        <dbReference type="PIRNR" id="PIRNR036427"/>
    </source>
</evidence>
<dbReference type="Pfam" id="PF00590">
    <property type="entry name" value="TP_methylase"/>
    <property type="match status" value="1"/>
</dbReference>
<dbReference type="GO" id="GO:0032259">
    <property type="term" value="P:methylation"/>
    <property type="evidence" value="ECO:0007669"/>
    <property type="project" value="UniProtKB-KW"/>
</dbReference>
<evidence type="ECO:0000256" key="2">
    <source>
        <dbReference type="ARBA" id="ARBA00005879"/>
    </source>
</evidence>
<dbReference type="Gene3D" id="3.30.950.10">
    <property type="entry name" value="Methyltransferase, Cobalt-precorrin-4 Transmethylase, Domain 2"/>
    <property type="match status" value="1"/>
</dbReference>
<dbReference type="InterPro" id="IPR014776">
    <property type="entry name" value="4pyrrole_Mease_sub2"/>
</dbReference>
<dbReference type="InterPro" id="IPR012382">
    <property type="entry name" value="CobI/CbiL"/>
</dbReference>
<dbReference type="PIRSF" id="PIRSF036427">
    <property type="entry name" value="Precrrn-2_mtase"/>
    <property type="match status" value="1"/>
</dbReference>
<organism evidence="9 10">
    <name type="scientific">Natranaerobius trueperi</name>
    <dbReference type="NCBI Taxonomy" id="759412"/>
    <lineage>
        <taxon>Bacteria</taxon>
        <taxon>Bacillati</taxon>
        <taxon>Bacillota</taxon>
        <taxon>Clostridia</taxon>
        <taxon>Natranaerobiales</taxon>
        <taxon>Natranaerobiaceae</taxon>
        <taxon>Natranaerobius</taxon>
    </lineage>
</organism>